<name>A0A183EDP6_9BILA</name>
<keyword evidence="2" id="KW-1185">Reference proteome</keyword>
<dbReference type="Proteomes" id="UP000271098">
    <property type="component" value="Unassembled WGS sequence"/>
</dbReference>
<reference evidence="3" key="1">
    <citation type="submission" date="2016-06" db="UniProtKB">
        <authorList>
            <consortium name="WormBaseParasite"/>
        </authorList>
    </citation>
    <scope>IDENTIFICATION</scope>
</reference>
<gene>
    <name evidence="1" type="ORF">GPUH_LOCUS19089</name>
</gene>
<proteinExistence type="predicted"/>
<dbReference type="EMBL" id="UYRT01087894">
    <property type="protein sequence ID" value="VDN33124.1"/>
    <property type="molecule type" value="Genomic_DNA"/>
</dbReference>
<organism evidence="3">
    <name type="scientific">Gongylonema pulchrum</name>
    <dbReference type="NCBI Taxonomy" id="637853"/>
    <lineage>
        <taxon>Eukaryota</taxon>
        <taxon>Metazoa</taxon>
        <taxon>Ecdysozoa</taxon>
        <taxon>Nematoda</taxon>
        <taxon>Chromadorea</taxon>
        <taxon>Rhabditida</taxon>
        <taxon>Spirurina</taxon>
        <taxon>Spiruromorpha</taxon>
        <taxon>Spiruroidea</taxon>
        <taxon>Gongylonematidae</taxon>
        <taxon>Gongylonema</taxon>
    </lineage>
</organism>
<evidence type="ECO:0000313" key="1">
    <source>
        <dbReference type="EMBL" id="VDN33124.1"/>
    </source>
</evidence>
<accession>A0A183EDP6</accession>
<dbReference type="OrthoDB" id="5870644at2759"/>
<protein>
    <submittedName>
        <fullName evidence="1 3">Uncharacterized protein</fullName>
    </submittedName>
</protein>
<dbReference type="WBParaSite" id="GPUH_0001911201-mRNA-1">
    <property type="protein sequence ID" value="GPUH_0001911201-mRNA-1"/>
    <property type="gene ID" value="GPUH_0001911201"/>
</dbReference>
<evidence type="ECO:0000313" key="3">
    <source>
        <dbReference type="WBParaSite" id="GPUH_0001911201-mRNA-1"/>
    </source>
</evidence>
<evidence type="ECO:0000313" key="2">
    <source>
        <dbReference type="Proteomes" id="UP000271098"/>
    </source>
</evidence>
<reference evidence="1 2" key="2">
    <citation type="submission" date="2018-11" db="EMBL/GenBank/DDBJ databases">
        <authorList>
            <consortium name="Pathogen Informatics"/>
        </authorList>
    </citation>
    <scope>NUCLEOTIDE SEQUENCE [LARGE SCALE GENOMIC DNA]</scope>
</reference>
<sequence length="138" mass="15806">MTYPPLLQVCSGLMLSQIGSEKYGSTLVDLVLYSESEGDVKPVNSSNNNSNQSLILTRMKRKNRSNVANSPEDSPQILLRTLQERFSSSERFQKVLVLRGFVFPLFSFSLTLKNSFCQYNILESNDVFTLVKHYYFFL</sequence>
<dbReference type="AlphaFoldDB" id="A0A183EDP6"/>